<keyword evidence="1" id="KW-0812">Transmembrane</keyword>
<evidence type="ECO:0000256" key="1">
    <source>
        <dbReference type="SAM" id="Phobius"/>
    </source>
</evidence>
<dbReference type="Pfam" id="PF09990">
    <property type="entry name" value="DUF2231"/>
    <property type="match status" value="1"/>
</dbReference>
<dbReference type="KEGG" id="req:REQ_04970"/>
<evidence type="ECO:0000259" key="2">
    <source>
        <dbReference type="Pfam" id="PF09990"/>
    </source>
</evidence>
<organism evidence="3">
    <name type="scientific">Rhodococcus hoagii (strain 103S)</name>
    <name type="common">Rhodococcus equi</name>
    <dbReference type="NCBI Taxonomy" id="685727"/>
    <lineage>
        <taxon>Bacteria</taxon>
        <taxon>Bacillati</taxon>
        <taxon>Actinomycetota</taxon>
        <taxon>Actinomycetes</taxon>
        <taxon>Mycobacteriales</taxon>
        <taxon>Nocardiaceae</taxon>
        <taxon>Prescottella</taxon>
    </lineage>
</organism>
<dbReference type="Proteomes" id="UP001154400">
    <property type="component" value="Chromosome"/>
</dbReference>
<dbReference type="InterPro" id="IPR019251">
    <property type="entry name" value="DUF2231_TM"/>
</dbReference>
<dbReference type="RefSeq" id="WP_013414726.1">
    <property type="nucleotide sequence ID" value="NC_014659.1"/>
</dbReference>
<accession>A0A3S5Y250</accession>
<gene>
    <name evidence="3" type="ordered locus">REQ_04970</name>
</gene>
<reference evidence="3" key="1">
    <citation type="journal article" date="2010" name="PLoS Genet.">
        <title>The genome of a pathogenic rhodococcus: cooptive virulence underpinned by key gene acquisitions.</title>
        <authorList>
            <person name="Letek M."/>
            <person name="Gonzalez P."/>
            <person name="Macarthur I."/>
            <person name="Rodriguez H."/>
            <person name="Freeman T.C."/>
            <person name="Valero-Rello A."/>
            <person name="Blanco M."/>
            <person name="Buckley T."/>
            <person name="Cherevach I."/>
            <person name="Fahey R."/>
            <person name="Hapeshi A."/>
            <person name="Holdstock J."/>
            <person name="Leadon D."/>
            <person name="Navas J."/>
            <person name="Ocampo A."/>
            <person name="Quail M.A."/>
            <person name="Sanders M."/>
            <person name="Scortti M.M."/>
            <person name="Prescott J.F."/>
            <person name="Fogarty U."/>
            <person name="Meijer W.G."/>
            <person name="Parkhill J."/>
            <person name="Bentley S.D."/>
            <person name="Vazquez-Boland J.A."/>
        </authorList>
    </citation>
    <scope>NUCLEOTIDE SEQUENCE [LARGE SCALE GENOMIC DNA]</scope>
    <source>
        <strain evidence="3 4">103S</strain>
    </source>
</reference>
<keyword evidence="1" id="KW-0472">Membrane</keyword>
<proteinExistence type="predicted"/>
<evidence type="ECO:0000313" key="3">
    <source>
        <dbReference type="EMBL" id="CBH46623.1"/>
    </source>
</evidence>
<sequence length="213" mass="22590">MNLRHLYNRVESASFLDGVSAALQQRIQAGLGRTAVGDRLRGDWLGHPIHPALVAAPIGMWTASLAFDTVLRDHRTARRLIGLGLLTTPPALATGWADWSERDVRQRRVGLVHAGANATGIVLMLASFRRRRRNPAARDVVATGLSMAALGAVGAGGALGGHLVFGQGAGLAMTPANDGPAFDPVLADVDTRNETESADGHFAHAGLHRKEHR</sequence>
<keyword evidence="1" id="KW-1133">Transmembrane helix</keyword>
<feature type="transmembrane region" description="Helical" evidence="1">
    <location>
        <begin position="140"/>
        <end position="165"/>
    </location>
</feature>
<evidence type="ECO:0000313" key="4">
    <source>
        <dbReference type="Proteomes" id="UP000006892"/>
    </source>
</evidence>
<feature type="domain" description="DUF2231" evidence="2">
    <location>
        <begin position="46"/>
        <end position="170"/>
    </location>
</feature>
<dbReference type="AlphaFoldDB" id="A0A3S5Y250"/>
<feature type="transmembrane region" description="Helical" evidence="1">
    <location>
        <begin position="109"/>
        <end position="128"/>
    </location>
</feature>
<feature type="transmembrane region" description="Helical" evidence="1">
    <location>
        <begin position="79"/>
        <end position="97"/>
    </location>
</feature>
<protein>
    <submittedName>
        <fullName evidence="3">Integral membrane protein</fullName>
    </submittedName>
</protein>
<name>A0A3S5Y250_RHOH1</name>
<dbReference type="EMBL" id="FN563149">
    <property type="protein sequence ID" value="CBH46623.1"/>
    <property type="molecule type" value="Genomic_DNA"/>
</dbReference>